<comment type="caution">
    <text evidence="4">The sequence shown here is derived from an EMBL/GenBank/DDBJ whole genome shotgun (WGS) entry which is preliminary data.</text>
</comment>
<dbReference type="AlphaFoldDB" id="A0AB34FAL6"/>
<keyword evidence="5" id="KW-1185">Reference proteome</keyword>
<name>A0AB34FAL6_9HYPO</name>
<feature type="compositionally biased region" description="Polar residues" evidence="2">
    <location>
        <begin position="428"/>
        <end position="437"/>
    </location>
</feature>
<evidence type="ECO:0000256" key="2">
    <source>
        <dbReference type="SAM" id="MobiDB-lite"/>
    </source>
</evidence>
<dbReference type="InterPro" id="IPR043504">
    <property type="entry name" value="Peptidase_S1_PA_chymotrypsin"/>
</dbReference>
<sequence>MATPWPEDQTWPADYREHATKLSTYLQAALKSINADGPPIDPLKVRHSILGTLSLIVKLQGAADLGRVREAIRDIQTEAKAAVEKTNKAIYDIRDELKNTNRMTQQTIASMQENANTAMAATAAAKEAMEVGKATMKMLPGEDLLQACTTPAMNPRNLKAHIDRAIEQSSNEHVNKIKVASSNQLKSGDLSIKTTTSADMEALRQFAEDWEQRIGNGATVRILTYGVLAHDNKPFIPNAEIKYVGWLTKSSSSKSASSVIVEFAKAEDANRIIDEGLIWQGEVFQCERYDRQCRLRQCFRCHKYGHIGTQCRATTACGYCAQDHPTRECPAKNDDMAPRKCAACRGEHEAWNSQCPTRKQELAKIKDAYKARPKYHPENPMPFVPAAGDSLNRTKETTRPGRPTLEPRQSQGTRPSRSRSPTKKIQKRQTPTSSQSHNENANLNINNATDPADAEKARPKRAYNVRKSKDTVMATLLRDPRIREYDILAIQEPWKNAFSETTHHPAKDLFHLCYPATEEGEPTRVCFFINNQLSRELAKVEEELLQVEVACEGILSQLATLKRAYLDSEKKRMQIWSAGVAALATWSLAHAVVIDEATFKSNGGDLTDIPNSIKTHNEKLRASSYETPWLVVGDIGGCTATWLGNEGAWSYVLTAAHCVHPEGIETAVDITFTASNGQVIASGKGTAYVPPQRVSKPPGMGGASTDIAILKLPFRNPMLDATGKPVDRPILNDAQDERGREVIFVGYGSWGVGMNVSGGYWPAEGERRLYGRSQIDSVFELDYGIGASFQPAGPSAFWARTAPGDSGSAWWQIRGDKPVIIATTNGGGARLPLAHVYRIAANVGRLIVLNIDISSAQQIYRLLAWWAVRKLAGKLKPVLLQKVRLVKFIFELIRIRSAFLGVSRAIVVIRVLVVRITEFGGRCMRPVLDTADLA</sequence>
<proteinExistence type="predicted"/>
<feature type="compositionally biased region" description="Low complexity" evidence="2">
    <location>
        <begin position="438"/>
        <end position="447"/>
    </location>
</feature>
<evidence type="ECO:0000256" key="1">
    <source>
        <dbReference type="PROSITE-ProRule" id="PRU00047"/>
    </source>
</evidence>
<evidence type="ECO:0000259" key="3">
    <source>
        <dbReference type="PROSITE" id="PS50158"/>
    </source>
</evidence>
<dbReference type="GO" id="GO:0003676">
    <property type="term" value="F:nucleic acid binding"/>
    <property type="evidence" value="ECO:0007669"/>
    <property type="project" value="InterPro"/>
</dbReference>
<dbReference type="InterPro" id="IPR018114">
    <property type="entry name" value="TRYPSIN_HIS"/>
</dbReference>
<dbReference type="SUPFAM" id="SSF50494">
    <property type="entry name" value="Trypsin-like serine proteases"/>
    <property type="match status" value="1"/>
</dbReference>
<dbReference type="Proteomes" id="UP001163105">
    <property type="component" value="Unassembled WGS sequence"/>
</dbReference>
<dbReference type="Pfam" id="PF00089">
    <property type="entry name" value="Trypsin"/>
    <property type="match status" value="1"/>
</dbReference>
<dbReference type="SUPFAM" id="SSF56219">
    <property type="entry name" value="DNase I-like"/>
    <property type="match status" value="1"/>
</dbReference>
<reference evidence="4" key="1">
    <citation type="submission" date="2023-01" db="EMBL/GenBank/DDBJ databases">
        <title>The growth and conidiation of Purpureocillium lavendulum are regulated by nitrogen source and histone H3K14 acetylation.</title>
        <authorList>
            <person name="Tang P."/>
            <person name="Han J."/>
            <person name="Zhang C."/>
            <person name="Tang P."/>
            <person name="Qi F."/>
            <person name="Zhang K."/>
            <person name="Liang L."/>
        </authorList>
    </citation>
    <scope>NUCLEOTIDE SEQUENCE</scope>
    <source>
        <strain evidence="4">YMF1.00683</strain>
    </source>
</reference>
<evidence type="ECO:0000313" key="5">
    <source>
        <dbReference type="Proteomes" id="UP001163105"/>
    </source>
</evidence>
<dbReference type="EMBL" id="JAQHRD010000028">
    <property type="protein sequence ID" value="KAJ6436165.1"/>
    <property type="molecule type" value="Genomic_DNA"/>
</dbReference>
<dbReference type="PROSITE" id="PS00134">
    <property type="entry name" value="TRYPSIN_HIS"/>
    <property type="match status" value="1"/>
</dbReference>
<feature type="domain" description="CCHC-type" evidence="3">
    <location>
        <begin position="298"/>
        <end position="312"/>
    </location>
</feature>
<keyword evidence="1" id="KW-0862">Zinc</keyword>
<feature type="region of interest" description="Disordered" evidence="2">
    <location>
        <begin position="372"/>
        <end position="466"/>
    </location>
</feature>
<dbReference type="InterPro" id="IPR036691">
    <property type="entry name" value="Endo/exonu/phosph_ase_sf"/>
</dbReference>
<dbReference type="InterPro" id="IPR001254">
    <property type="entry name" value="Trypsin_dom"/>
</dbReference>
<dbReference type="GO" id="GO:0004252">
    <property type="term" value="F:serine-type endopeptidase activity"/>
    <property type="evidence" value="ECO:0007669"/>
    <property type="project" value="InterPro"/>
</dbReference>
<dbReference type="GO" id="GO:0008270">
    <property type="term" value="F:zinc ion binding"/>
    <property type="evidence" value="ECO:0007669"/>
    <property type="project" value="UniProtKB-KW"/>
</dbReference>
<gene>
    <name evidence="4" type="ORF">O9K51_11293</name>
</gene>
<feature type="compositionally biased region" description="Basic residues" evidence="2">
    <location>
        <begin position="416"/>
        <end position="427"/>
    </location>
</feature>
<keyword evidence="1" id="KW-0863">Zinc-finger</keyword>
<organism evidence="4 5">
    <name type="scientific">Purpureocillium lavendulum</name>
    <dbReference type="NCBI Taxonomy" id="1247861"/>
    <lineage>
        <taxon>Eukaryota</taxon>
        <taxon>Fungi</taxon>
        <taxon>Dikarya</taxon>
        <taxon>Ascomycota</taxon>
        <taxon>Pezizomycotina</taxon>
        <taxon>Sordariomycetes</taxon>
        <taxon>Hypocreomycetidae</taxon>
        <taxon>Hypocreales</taxon>
        <taxon>Ophiocordycipitaceae</taxon>
        <taxon>Purpureocillium</taxon>
    </lineage>
</organism>
<accession>A0AB34FAL6</accession>
<dbReference type="GO" id="GO:0006508">
    <property type="term" value="P:proteolysis"/>
    <property type="evidence" value="ECO:0007669"/>
    <property type="project" value="InterPro"/>
</dbReference>
<dbReference type="Gene3D" id="3.60.10.10">
    <property type="entry name" value="Endonuclease/exonuclease/phosphatase"/>
    <property type="match status" value="1"/>
</dbReference>
<protein>
    <submittedName>
        <fullName evidence="4">Restless-like transposase</fullName>
    </submittedName>
</protein>
<keyword evidence="1" id="KW-0479">Metal-binding</keyword>
<dbReference type="Gene3D" id="2.40.10.10">
    <property type="entry name" value="Trypsin-like serine proteases"/>
    <property type="match status" value="1"/>
</dbReference>
<dbReference type="PROSITE" id="PS50158">
    <property type="entry name" value="ZF_CCHC"/>
    <property type="match status" value="1"/>
</dbReference>
<dbReference type="InterPro" id="IPR009003">
    <property type="entry name" value="Peptidase_S1_PA"/>
</dbReference>
<dbReference type="InterPro" id="IPR001878">
    <property type="entry name" value="Znf_CCHC"/>
</dbReference>
<evidence type="ECO:0000313" key="4">
    <source>
        <dbReference type="EMBL" id="KAJ6436165.1"/>
    </source>
</evidence>